<organism evidence="1 2">
    <name type="scientific">Marilutibacter maris</name>
    <dbReference type="NCBI Taxonomy" id="1605891"/>
    <lineage>
        <taxon>Bacteria</taxon>
        <taxon>Pseudomonadati</taxon>
        <taxon>Pseudomonadota</taxon>
        <taxon>Gammaproteobacteria</taxon>
        <taxon>Lysobacterales</taxon>
        <taxon>Lysobacteraceae</taxon>
        <taxon>Marilutibacter</taxon>
    </lineage>
</organism>
<dbReference type="AlphaFoldDB" id="A0A508AKB8"/>
<sequence>MRIDRSRRLKRLESNVVRDKSSSEHVEQFIAWLSEQHQHHVDWDLHERLAQAPYAERVGVIVDFMEAVEAKDPDAMGEINRRLDGDRHE</sequence>
<gene>
    <name evidence="1" type="ORF">FKV24_012630</name>
</gene>
<dbReference type="EMBL" id="VICD02000215">
    <property type="protein sequence ID" value="KAB8180175.1"/>
    <property type="molecule type" value="Genomic_DNA"/>
</dbReference>
<proteinExistence type="predicted"/>
<comment type="caution">
    <text evidence="1">The sequence shown here is derived from an EMBL/GenBank/DDBJ whole genome shotgun (WGS) entry which is preliminary data.</text>
</comment>
<accession>A0A508AKB8</accession>
<evidence type="ECO:0000313" key="1">
    <source>
        <dbReference type="EMBL" id="KAB8180175.1"/>
    </source>
</evidence>
<reference evidence="1 2" key="1">
    <citation type="submission" date="2019-10" db="EMBL/GenBank/DDBJ databases">
        <title>Lysobacter alkalisoli sp. nov., isolated from saline-alkaline soil.</title>
        <authorList>
            <person name="Sun J.-Q."/>
        </authorList>
    </citation>
    <scope>NUCLEOTIDE SEQUENCE [LARGE SCALE GENOMIC DNA]</scope>
    <source>
        <strain evidence="1 2">KCTC 42381</strain>
    </source>
</reference>
<name>A0A508AKB8_9GAMM</name>
<protein>
    <submittedName>
        <fullName evidence="1">Uncharacterized protein</fullName>
    </submittedName>
</protein>
<evidence type="ECO:0000313" key="2">
    <source>
        <dbReference type="Proteomes" id="UP000320431"/>
    </source>
</evidence>
<dbReference type="Proteomes" id="UP000320431">
    <property type="component" value="Unassembled WGS sequence"/>
</dbReference>
<dbReference type="RefSeq" id="WP_141482618.1">
    <property type="nucleotide sequence ID" value="NZ_VICD02000215.1"/>
</dbReference>